<dbReference type="Pfam" id="PF07690">
    <property type="entry name" value="MFS_1"/>
    <property type="match status" value="1"/>
</dbReference>
<keyword evidence="9" id="KW-1185">Reference proteome</keyword>
<dbReference type="PANTHER" id="PTHR23501:SF191">
    <property type="entry name" value="VACUOLAR BASIC AMINO ACID TRANSPORTER 4"/>
    <property type="match status" value="1"/>
</dbReference>
<dbReference type="PROSITE" id="PS50850">
    <property type="entry name" value="MFS"/>
    <property type="match status" value="1"/>
</dbReference>
<dbReference type="STRING" id="940295.EYM_02005"/>
<dbReference type="OrthoDB" id="117970at2157"/>
<feature type="transmembrane region" description="Helical" evidence="6">
    <location>
        <begin position="12"/>
        <end position="29"/>
    </location>
</feature>
<feature type="transmembrane region" description="Helical" evidence="6">
    <location>
        <begin position="132"/>
        <end position="150"/>
    </location>
</feature>
<keyword evidence="3 6" id="KW-0812">Transmembrane</keyword>
<feature type="transmembrane region" description="Helical" evidence="6">
    <location>
        <begin position="195"/>
        <end position="219"/>
    </location>
</feature>
<dbReference type="Gene3D" id="1.20.1250.20">
    <property type="entry name" value="MFS general substrate transporter like domains"/>
    <property type="match status" value="2"/>
</dbReference>
<sequence>MSEIEKLEKMAVLLSLPGTALLVLLPLYIKDLGGSSELIGIASSVGPISFSIVRLIGGAATDMFGRKSTFLFGIALYTLGLLVLAIAPDANAVALGGSLSGAGAMIAMTSAIVMVADVAGFAEIYGRLTSKMALGGVIGAVVPFSLLYFFPEVVAFRASFLIYFLTSLYSTFKSLELRETKPPKAVISFEFTREWFIATVIGSLVSIASGMVTPFYPVFVASKFELNANDVMLTYIPSAISAIGSPRIAGMFDPLYTLVLFSAIGTIGSLTIVIGGLALAAIGLALVVGAVGGCTVAQDALVAKGCKRSCGFMIGLYAAVTQFFMGIGSLVAGIIYSYRGDLVFGTAAVALFLSTVLSATFLGLNALKGGTRSLFGHKTGH</sequence>
<comment type="subcellular location">
    <subcellularLocation>
        <location evidence="1">Endomembrane system</location>
        <topology evidence="1">Multi-pass membrane protein</topology>
    </subcellularLocation>
</comment>
<dbReference type="AlphaFoldDB" id="A0A0U2VE08"/>
<keyword evidence="5 6" id="KW-0472">Membrane</keyword>
<dbReference type="SUPFAM" id="SSF103473">
    <property type="entry name" value="MFS general substrate transporter"/>
    <property type="match status" value="1"/>
</dbReference>
<feature type="domain" description="Major facilitator superfamily (MFS) profile" evidence="7">
    <location>
        <begin position="1"/>
        <end position="381"/>
    </location>
</feature>
<feature type="transmembrane region" description="Helical" evidence="6">
    <location>
        <begin position="231"/>
        <end position="248"/>
    </location>
</feature>
<gene>
    <name evidence="8" type="ORF">EYM_02005</name>
</gene>
<evidence type="ECO:0000313" key="9">
    <source>
        <dbReference type="Proteomes" id="UP000060778"/>
    </source>
</evidence>
<dbReference type="PANTHER" id="PTHR23501">
    <property type="entry name" value="MAJOR FACILITATOR SUPERFAMILY"/>
    <property type="match status" value="1"/>
</dbReference>
<evidence type="ECO:0000256" key="6">
    <source>
        <dbReference type="SAM" id="Phobius"/>
    </source>
</evidence>
<accession>A0A0U2VE08</accession>
<dbReference type="GO" id="GO:0022857">
    <property type="term" value="F:transmembrane transporter activity"/>
    <property type="evidence" value="ECO:0007669"/>
    <property type="project" value="InterPro"/>
</dbReference>
<evidence type="ECO:0000256" key="3">
    <source>
        <dbReference type="ARBA" id="ARBA00022692"/>
    </source>
</evidence>
<dbReference type="GO" id="GO:0005886">
    <property type="term" value="C:plasma membrane"/>
    <property type="evidence" value="ECO:0007669"/>
    <property type="project" value="TreeGrafter"/>
</dbReference>
<protein>
    <recommendedName>
        <fullName evidence="7">Major facilitator superfamily (MFS) profile domain-containing protein</fullName>
    </recommendedName>
</protein>
<feature type="transmembrane region" description="Helical" evidence="6">
    <location>
        <begin position="35"/>
        <end position="57"/>
    </location>
</feature>
<evidence type="ECO:0000256" key="5">
    <source>
        <dbReference type="ARBA" id="ARBA00023136"/>
    </source>
</evidence>
<dbReference type="InterPro" id="IPR011701">
    <property type="entry name" value="MFS"/>
</dbReference>
<dbReference type="GeneID" id="30679803"/>
<reference evidence="8 9" key="1">
    <citation type="submission" date="2013-11" db="EMBL/GenBank/DDBJ databases">
        <title>Comparative genomics of Ignicoccus.</title>
        <authorList>
            <person name="Podar M."/>
        </authorList>
    </citation>
    <scope>NUCLEOTIDE SEQUENCE [LARGE SCALE GENOMIC DNA]</scope>
    <source>
        <strain evidence="8 9">DSM 13165</strain>
    </source>
</reference>
<evidence type="ECO:0000256" key="1">
    <source>
        <dbReference type="ARBA" id="ARBA00004127"/>
    </source>
</evidence>
<dbReference type="InterPro" id="IPR036259">
    <property type="entry name" value="MFS_trans_sf"/>
</dbReference>
<proteinExistence type="predicted"/>
<dbReference type="GO" id="GO:0012505">
    <property type="term" value="C:endomembrane system"/>
    <property type="evidence" value="ECO:0007669"/>
    <property type="project" value="UniProtKB-SubCell"/>
</dbReference>
<keyword evidence="2" id="KW-0813">Transport</keyword>
<evidence type="ECO:0000313" key="8">
    <source>
        <dbReference type="EMBL" id="ALU12274.1"/>
    </source>
</evidence>
<feature type="transmembrane region" description="Helical" evidence="6">
    <location>
        <begin position="99"/>
        <end position="120"/>
    </location>
</feature>
<evidence type="ECO:0000259" key="7">
    <source>
        <dbReference type="PROSITE" id="PS50850"/>
    </source>
</evidence>
<evidence type="ECO:0000256" key="4">
    <source>
        <dbReference type="ARBA" id="ARBA00022989"/>
    </source>
</evidence>
<feature type="transmembrane region" description="Helical" evidence="6">
    <location>
        <begin position="342"/>
        <end position="364"/>
    </location>
</feature>
<dbReference type="InterPro" id="IPR020846">
    <property type="entry name" value="MFS_dom"/>
</dbReference>
<feature type="transmembrane region" description="Helical" evidence="6">
    <location>
        <begin position="314"/>
        <end position="336"/>
    </location>
</feature>
<dbReference type="RefSeq" id="WP_075049428.1">
    <property type="nucleotide sequence ID" value="NZ_CP006867.1"/>
</dbReference>
<dbReference type="KEGG" id="iis:EYM_02005"/>
<keyword evidence="4 6" id="KW-1133">Transmembrane helix</keyword>
<name>A0A0U2VE08_9CREN</name>
<feature type="transmembrane region" description="Helical" evidence="6">
    <location>
        <begin position="69"/>
        <end position="87"/>
    </location>
</feature>
<organism evidence="8 9">
    <name type="scientific">Ignicoccus islandicus DSM 13165</name>
    <dbReference type="NCBI Taxonomy" id="940295"/>
    <lineage>
        <taxon>Archaea</taxon>
        <taxon>Thermoproteota</taxon>
        <taxon>Thermoprotei</taxon>
        <taxon>Desulfurococcales</taxon>
        <taxon>Desulfurococcaceae</taxon>
        <taxon>Ignicoccus</taxon>
    </lineage>
</organism>
<dbReference type="Proteomes" id="UP000060778">
    <property type="component" value="Chromosome"/>
</dbReference>
<feature type="transmembrane region" description="Helical" evidence="6">
    <location>
        <begin position="280"/>
        <end position="302"/>
    </location>
</feature>
<dbReference type="EMBL" id="CP006867">
    <property type="protein sequence ID" value="ALU12274.1"/>
    <property type="molecule type" value="Genomic_DNA"/>
</dbReference>
<evidence type="ECO:0000256" key="2">
    <source>
        <dbReference type="ARBA" id="ARBA00022448"/>
    </source>
</evidence>